<dbReference type="Proteomes" id="UP001589858">
    <property type="component" value="Unassembled WGS sequence"/>
</dbReference>
<evidence type="ECO:0000256" key="5">
    <source>
        <dbReference type="ARBA" id="ARBA00022989"/>
    </source>
</evidence>
<feature type="transmembrane region" description="Helical" evidence="7">
    <location>
        <begin position="51"/>
        <end position="72"/>
    </location>
</feature>
<feature type="transmembrane region" description="Helical" evidence="7">
    <location>
        <begin position="226"/>
        <end position="244"/>
    </location>
</feature>
<feature type="transmembrane region" description="Helical" evidence="7">
    <location>
        <begin position="145"/>
        <end position="168"/>
    </location>
</feature>
<keyword evidence="3" id="KW-1003">Cell membrane</keyword>
<comment type="caution">
    <text evidence="10">The sequence shown here is derived from an EMBL/GenBank/DDBJ whole genome shotgun (WGS) entry which is preliminary data.</text>
</comment>
<dbReference type="InterPro" id="IPR035906">
    <property type="entry name" value="MetI-like_sf"/>
</dbReference>
<feature type="domain" description="ABC transmembrane type-1" evidence="9">
    <location>
        <begin position="141"/>
        <end position="347"/>
    </location>
</feature>
<comment type="subcellular location">
    <subcellularLocation>
        <location evidence="1 7">Cell membrane</location>
        <topology evidence="1 7">Multi-pass membrane protein</topology>
    </subcellularLocation>
</comment>
<dbReference type="EMBL" id="JBHLTM010000075">
    <property type="protein sequence ID" value="MFC0686669.1"/>
    <property type="molecule type" value="Genomic_DNA"/>
</dbReference>
<evidence type="ECO:0000256" key="3">
    <source>
        <dbReference type="ARBA" id="ARBA00022475"/>
    </source>
</evidence>
<gene>
    <name evidence="10" type="ORF">ACFFF8_18955</name>
</gene>
<dbReference type="SUPFAM" id="SSF161098">
    <property type="entry name" value="MetI-like"/>
    <property type="match status" value="1"/>
</dbReference>
<evidence type="ECO:0000259" key="9">
    <source>
        <dbReference type="PROSITE" id="PS50928"/>
    </source>
</evidence>
<dbReference type="Gene3D" id="1.10.3720.10">
    <property type="entry name" value="MetI-like"/>
    <property type="match status" value="1"/>
</dbReference>
<name>A0ABV6SBT3_9SPHN</name>
<feature type="transmembrane region" description="Helical" evidence="7">
    <location>
        <begin position="296"/>
        <end position="317"/>
    </location>
</feature>
<evidence type="ECO:0000256" key="8">
    <source>
        <dbReference type="SAM" id="MobiDB-lite"/>
    </source>
</evidence>
<comment type="similarity">
    <text evidence="7">Belongs to the binding-protein-dependent transport system permease family.</text>
</comment>
<keyword evidence="2 7" id="KW-0813">Transport</keyword>
<accession>A0ABV6SBT3</accession>
<evidence type="ECO:0000313" key="11">
    <source>
        <dbReference type="Proteomes" id="UP001589858"/>
    </source>
</evidence>
<evidence type="ECO:0000256" key="6">
    <source>
        <dbReference type="ARBA" id="ARBA00023136"/>
    </source>
</evidence>
<dbReference type="PANTHER" id="PTHR43163:SF3">
    <property type="entry name" value="PEPTIDE ABC TRANSPORTER PERMEASE PROTEIN"/>
    <property type="match status" value="1"/>
</dbReference>
<keyword evidence="4 7" id="KW-0812">Transmembrane</keyword>
<dbReference type="InterPro" id="IPR045621">
    <property type="entry name" value="BPD_transp_1_N"/>
</dbReference>
<dbReference type="InterPro" id="IPR000515">
    <property type="entry name" value="MetI-like"/>
</dbReference>
<dbReference type="RefSeq" id="WP_267218473.1">
    <property type="nucleotide sequence ID" value="NZ_JAPCWC010000001.1"/>
</dbReference>
<dbReference type="CDD" id="cd06261">
    <property type="entry name" value="TM_PBP2"/>
    <property type="match status" value="1"/>
</dbReference>
<keyword evidence="6 7" id="KW-0472">Membrane</keyword>
<proteinExistence type="inferred from homology"/>
<keyword evidence="11" id="KW-1185">Reference proteome</keyword>
<evidence type="ECO:0000256" key="7">
    <source>
        <dbReference type="RuleBase" id="RU363032"/>
    </source>
</evidence>
<keyword evidence="5 7" id="KW-1133">Transmembrane helix</keyword>
<dbReference type="Pfam" id="PF00528">
    <property type="entry name" value="BPD_transp_1"/>
    <property type="match status" value="1"/>
</dbReference>
<evidence type="ECO:0000256" key="2">
    <source>
        <dbReference type="ARBA" id="ARBA00022448"/>
    </source>
</evidence>
<reference evidence="10 11" key="1">
    <citation type="submission" date="2024-09" db="EMBL/GenBank/DDBJ databases">
        <authorList>
            <person name="Sun Q."/>
            <person name="Mori K."/>
        </authorList>
    </citation>
    <scope>NUCLEOTIDE SEQUENCE [LARGE SCALE GENOMIC DNA]</scope>
    <source>
        <strain evidence="10 11">CICC 11035S</strain>
    </source>
</reference>
<dbReference type="PROSITE" id="PS50928">
    <property type="entry name" value="ABC_TM1"/>
    <property type="match status" value="1"/>
</dbReference>
<feature type="transmembrane region" description="Helical" evidence="7">
    <location>
        <begin position="329"/>
        <end position="355"/>
    </location>
</feature>
<feature type="transmembrane region" description="Helical" evidence="7">
    <location>
        <begin position="180"/>
        <end position="206"/>
    </location>
</feature>
<organism evidence="10 11">
    <name type="scientific">Novosphingobium clariflavum</name>
    <dbReference type="NCBI Taxonomy" id="2029884"/>
    <lineage>
        <taxon>Bacteria</taxon>
        <taxon>Pseudomonadati</taxon>
        <taxon>Pseudomonadota</taxon>
        <taxon>Alphaproteobacteria</taxon>
        <taxon>Sphingomonadales</taxon>
        <taxon>Sphingomonadaceae</taxon>
        <taxon>Novosphingobium</taxon>
    </lineage>
</organism>
<feature type="region of interest" description="Disordered" evidence="8">
    <location>
        <begin position="1"/>
        <end position="31"/>
    </location>
</feature>
<evidence type="ECO:0000256" key="4">
    <source>
        <dbReference type="ARBA" id="ARBA00022692"/>
    </source>
</evidence>
<dbReference type="PANTHER" id="PTHR43163">
    <property type="entry name" value="DIPEPTIDE TRANSPORT SYSTEM PERMEASE PROTEIN DPPB-RELATED"/>
    <property type="match status" value="1"/>
</dbReference>
<protein>
    <submittedName>
        <fullName evidence="10">ABC transporter permease</fullName>
    </submittedName>
</protein>
<sequence length="381" mass="40417">MATIYSPQPQPTADRPEAEQGGSTEAGGDARVKAKRAVRERLALPAWLPWLGGRVLSGIATAVVISVLVFAATQALPSDPARVILGPDASEDSIHTLQRQLGLDQPIPLQYVRRAGRAALGEFGDSLDSSVPAGKIVADRFGNSAALMAVVLVLAVPLAFLGGVALAIRRDSRFDRWTMNAIILFKALPAFVLAIGLILLFSTTVFPILPAVSLLDPEISPLLQPIYLVLPALTLILIVAPFLLRLVRSAMIETLEAEYVAAARLRGIPEWRIIWTHAVPNALVPVIQGIALTSRLLLGGGLIVEVVFSYPGIGNALNSAIEMRDVPVIQAITLTMAVGVVGINLLADVATVLVTPKLRTSARPRLRAGTRAKLKLKAGGV</sequence>
<evidence type="ECO:0000313" key="10">
    <source>
        <dbReference type="EMBL" id="MFC0686669.1"/>
    </source>
</evidence>
<evidence type="ECO:0000256" key="1">
    <source>
        <dbReference type="ARBA" id="ARBA00004651"/>
    </source>
</evidence>
<dbReference type="Pfam" id="PF19300">
    <property type="entry name" value="BPD_transp_1_N"/>
    <property type="match status" value="1"/>
</dbReference>